<evidence type="ECO:0000256" key="3">
    <source>
        <dbReference type="ARBA" id="ARBA00022692"/>
    </source>
</evidence>
<dbReference type="PROSITE" id="PS50262">
    <property type="entry name" value="G_PROTEIN_RECEP_F1_2"/>
    <property type="match status" value="1"/>
</dbReference>
<comment type="subcellular location">
    <subcellularLocation>
        <location evidence="1">Cell membrane</location>
        <topology evidence="1">Multi-pass membrane protein</topology>
    </subcellularLocation>
</comment>
<accession>A0A2S1WLY5</accession>
<keyword evidence="7" id="KW-1015">Disulfide bond</keyword>
<dbReference type="SUPFAM" id="SSF81321">
    <property type="entry name" value="Family A G protein-coupled receptor-like"/>
    <property type="match status" value="1"/>
</dbReference>
<dbReference type="PANTHER" id="PTHR24248:SF125">
    <property type="entry name" value="DOPAMINE D2-LIKE RECEPTOR"/>
    <property type="match status" value="1"/>
</dbReference>
<reference evidence="13" key="1">
    <citation type="submission" date="2018-02" db="EMBL/GenBank/DDBJ databases">
        <title>Hirudo verbana central nervous system transcriptome analysis of ion channel and receptor content.</title>
        <authorList>
            <person name="Northcutt A.J."/>
            <person name="Schulz D.J."/>
            <person name="Mesce K.A."/>
        </authorList>
    </citation>
    <scope>NUCLEOTIDE SEQUENCE</scope>
</reference>
<evidence type="ECO:0000256" key="5">
    <source>
        <dbReference type="ARBA" id="ARBA00023040"/>
    </source>
</evidence>
<feature type="transmembrane region" description="Helical" evidence="11">
    <location>
        <begin position="369"/>
        <end position="394"/>
    </location>
</feature>
<evidence type="ECO:0000256" key="10">
    <source>
        <dbReference type="SAM" id="MobiDB-lite"/>
    </source>
</evidence>
<dbReference type="AlphaFoldDB" id="A0A2S1WLY5"/>
<evidence type="ECO:0000256" key="7">
    <source>
        <dbReference type="ARBA" id="ARBA00023157"/>
    </source>
</evidence>
<dbReference type="PANTHER" id="PTHR24248">
    <property type="entry name" value="ADRENERGIC RECEPTOR-RELATED G-PROTEIN COUPLED RECEPTOR"/>
    <property type="match status" value="1"/>
</dbReference>
<evidence type="ECO:0000256" key="9">
    <source>
        <dbReference type="ARBA" id="ARBA00023224"/>
    </source>
</evidence>
<feature type="transmembrane region" description="Helical" evidence="11">
    <location>
        <begin position="143"/>
        <end position="163"/>
    </location>
</feature>
<dbReference type="GO" id="GO:0005886">
    <property type="term" value="C:plasma membrane"/>
    <property type="evidence" value="ECO:0007669"/>
    <property type="project" value="UniProtKB-SubCell"/>
</dbReference>
<dbReference type="CDD" id="cd14967">
    <property type="entry name" value="7tmA_amine_R-like"/>
    <property type="match status" value="1"/>
</dbReference>
<evidence type="ECO:0000256" key="1">
    <source>
        <dbReference type="ARBA" id="ARBA00004651"/>
    </source>
</evidence>
<keyword evidence="4 11" id="KW-1133">Transmembrane helix</keyword>
<feature type="transmembrane region" description="Helical" evidence="11">
    <location>
        <begin position="406"/>
        <end position="425"/>
    </location>
</feature>
<feature type="transmembrane region" description="Helical" evidence="11">
    <location>
        <begin position="191"/>
        <end position="216"/>
    </location>
</feature>
<keyword evidence="5" id="KW-0297">G-protein coupled receptor</keyword>
<name>A0A2S1WLY5_9ANNE</name>
<keyword evidence="6 11" id="KW-0472">Membrane</keyword>
<dbReference type="GO" id="GO:0004930">
    <property type="term" value="F:G protein-coupled receptor activity"/>
    <property type="evidence" value="ECO:0007669"/>
    <property type="project" value="UniProtKB-KW"/>
</dbReference>
<evidence type="ECO:0000256" key="2">
    <source>
        <dbReference type="ARBA" id="ARBA00022475"/>
    </source>
</evidence>
<feature type="region of interest" description="Disordered" evidence="10">
    <location>
        <begin position="260"/>
        <end position="289"/>
    </location>
</feature>
<evidence type="ECO:0000256" key="8">
    <source>
        <dbReference type="ARBA" id="ARBA00023170"/>
    </source>
</evidence>
<dbReference type="GO" id="GO:0045202">
    <property type="term" value="C:synapse"/>
    <property type="evidence" value="ECO:0007669"/>
    <property type="project" value="GOC"/>
</dbReference>
<feature type="compositionally biased region" description="Basic and acidic residues" evidence="10">
    <location>
        <begin position="262"/>
        <end position="276"/>
    </location>
</feature>
<evidence type="ECO:0000313" key="13">
    <source>
        <dbReference type="EMBL" id="AWJ68173.1"/>
    </source>
</evidence>
<dbReference type="SMART" id="SM01381">
    <property type="entry name" value="7TM_GPCR_Srsx"/>
    <property type="match status" value="1"/>
</dbReference>
<evidence type="ECO:0000256" key="11">
    <source>
        <dbReference type="SAM" id="Phobius"/>
    </source>
</evidence>
<feature type="domain" description="G-protein coupled receptors family 1 profile" evidence="12">
    <location>
        <begin position="43"/>
        <end position="425"/>
    </location>
</feature>
<dbReference type="GO" id="GO:0001591">
    <property type="term" value="F:dopamine neurotransmitter receptor activity, coupled via Gi/Go"/>
    <property type="evidence" value="ECO:0007669"/>
    <property type="project" value="TreeGrafter"/>
</dbReference>
<dbReference type="Gene3D" id="1.20.1070.10">
    <property type="entry name" value="Rhodopsin 7-helix transmembrane proteins"/>
    <property type="match status" value="2"/>
</dbReference>
<keyword evidence="8 13" id="KW-0675">Receptor</keyword>
<evidence type="ECO:0000256" key="4">
    <source>
        <dbReference type="ARBA" id="ARBA00022989"/>
    </source>
</evidence>
<feature type="transmembrane region" description="Helical" evidence="11">
    <location>
        <begin position="26"/>
        <end position="52"/>
    </location>
</feature>
<feature type="transmembrane region" description="Helical" evidence="11">
    <location>
        <begin position="102"/>
        <end position="122"/>
    </location>
</feature>
<dbReference type="EMBL" id="MG973320">
    <property type="protein sequence ID" value="AWJ68173.1"/>
    <property type="molecule type" value="mRNA"/>
</dbReference>
<protein>
    <submittedName>
        <fullName evidence="13">Putative dopamine receptor 4</fullName>
    </submittedName>
</protein>
<dbReference type="PRINTS" id="PR00237">
    <property type="entry name" value="GPCRRHODOPSN"/>
</dbReference>
<feature type="transmembrane region" description="Helical" evidence="11">
    <location>
        <begin position="64"/>
        <end position="82"/>
    </location>
</feature>
<dbReference type="Pfam" id="PF00001">
    <property type="entry name" value="7tm_1"/>
    <property type="match status" value="1"/>
</dbReference>
<sequence>MNLSNSSSDELARNIFFSTTYNFPGIILVTIFLVFVVITTALGNLLVCLALIKYSYLRTISNYLIGNLALSDFLLATTILPLSSFNECLGHWIFGRQLCNAWLIMDALYCTASLWNICIIALDRFTATFYPMWYRQKRSTKQAAIYIALVWIVSFAICLPPVLGWNDLSLNYRFDQNQHVFICLLFETPSYVLYSACGSFYVPMLLTLFLYARIFLALKRKSLLRQFGQRHPPKSTPCANSSAVEVTSEIKLSEMQFGACKRPSESNSSDRRRLSECFDQGGDTDDTDRPLEHRRCIVVDPERFGQSAAHSDGNDNFKPESSVCPAVCEQRKNVCFWNAKKTFSAHLQNSISSHHNNKRRGFEQRELRATIRMAIIIGVFCCMWTGFFTVYLINGWCKTCVIPREIVAFFFWLGYLNSAANPILYTTFNHDFRRAFQCLLKC</sequence>
<evidence type="ECO:0000259" key="12">
    <source>
        <dbReference type="PROSITE" id="PS50262"/>
    </source>
</evidence>
<dbReference type="InterPro" id="IPR000276">
    <property type="entry name" value="GPCR_Rhodpsn"/>
</dbReference>
<dbReference type="InterPro" id="IPR017452">
    <property type="entry name" value="GPCR_Rhodpsn_7TM"/>
</dbReference>
<keyword evidence="3 11" id="KW-0812">Transmembrane</keyword>
<keyword evidence="9" id="KW-0807">Transducer</keyword>
<proteinExistence type="evidence at transcript level"/>
<organism evidence="13">
    <name type="scientific">Hirudo verbana</name>
    <dbReference type="NCBI Taxonomy" id="311461"/>
    <lineage>
        <taxon>Eukaryota</taxon>
        <taxon>Metazoa</taxon>
        <taxon>Spiralia</taxon>
        <taxon>Lophotrochozoa</taxon>
        <taxon>Annelida</taxon>
        <taxon>Clitellata</taxon>
        <taxon>Hirudinea</taxon>
        <taxon>Hirudinida</taxon>
        <taxon>Hirudiniformes</taxon>
        <taxon>Hirudinidae</taxon>
        <taxon>Hirudo</taxon>
    </lineage>
</organism>
<evidence type="ECO:0000256" key="6">
    <source>
        <dbReference type="ARBA" id="ARBA00023136"/>
    </source>
</evidence>
<keyword evidence="2" id="KW-1003">Cell membrane</keyword>